<dbReference type="InterPro" id="IPR015424">
    <property type="entry name" value="PyrdxlP-dep_Trfase"/>
</dbReference>
<feature type="modified residue" description="N6-(pyridoxal phosphate)lysine" evidence="5">
    <location>
        <position position="235"/>
    </location>
</feature>
<dbReference type="Pfam" id="PF00202">
    <property type="entry name" value="Aminotran_3"/>
    <property type="match status" value="1"/>
</dbReference>
<dbReference type="Proteomes" id="UP000831787">
    <property type="component" value="Chromosome"/>
</dbReference>
<comment type="cofactor">
    <cofactor evidence="5">
        <name>pyridoxal 5'-phosphate</name>
        <dbReference type="ChEBI" id="CHEBI:597326"/>
    </cofactor>
    <text evidence="5">Binds 1 pyridoxal phosphate per subunit.</text>
</comment>
<reference evidence="6 7" key="1">
    <citation type="submission" date="2022-04" db="EMBL/GenBank/DDBJ databases">
        <title>Halobacillus sp. isolated from saltern.</title>
        <authorList>
            <person name="Won M."/>
            <person name="Lee C.-M."/>
            <person name="Woen H.-Y."/>
            <person name="Kwon S.-W."/>
        </authorList>
    </citation>
    <scope>NUCLEOTIDE SEQUENCE [LARGE SCALE GENOMIC DNA]</scope>
    <source>
        <strain evidence="6 7">SSBR10-3</strain>
    </source>
</reference>
<dbReference type="CDD" id="cd00610">
    <property type="entry name" value="OAT_like"/>
    <property type="match status" value="1"/>
</dbReference>
<dbReference type="InterPro" id="IPR050103">
    <property type="entry name" value="Class-III_PLP-dep_AT"/>
</dbReference>
<keyword evidence="7" id="KW-1185">Reference proteome</keyword>
<dbReference type="InterPro" id="IPR005814">
    <property type="entry name" value="Aminotrans_3"/>
</dbReference>
<keyword evidence="5" id="KW-0963">Cytoplasm</keyword>
<comment type="pathway">
    <text evidence="5">Amino-acid biosynthesis; L-arginine biosynthesis; N(2)-acetyl-L-ornithine from L-glutamate: step 4/4.</text>
</comment>
<feature type="binding site" evidence="5">
    <location>
        <begin position="206"/>
        <end position="209"/>
    </location>
    <ligand>
        <name>pyridoxal 5'-phosphate</name>
        <dbReference type="ChEBI" id="CHEBI:597326"/>
    </ligand>
</feature>
<comment type="subcellular location">
    <subcellularLocation>
        <location evidence="5">Cytoplasm</location>
    </subcellularLocation>
</comment>
<keyword evidence="5" id="KW-0055">Arginine biosynthesis</keyword>
<dbReference type="PIRSF" id="PIRSF000521">
    <property type="entry name" value="Transaminase_4ab_Lys_Orn"/>
    <property type="match status" value="1"/>
</dbReference>
<dbReference type="HAMAP" id="MF_01107">
    <property type="entry name" value="ArgD_aminotrans_3"/>
    <property type="match status" value="1"/>
</dbReference>
<keyword evidence="4 5" id="KW-0663">Pyridoxal phosphate</keyword>
<dbReference type="NCBIfam" id="NF002797">
    <property type="entry name" value="PRK02936.1"/>
    <property type="match status" value="1"/>
</dbReference>
<protein>
    <recommendedName>
        <fullName evidence="5">Acetylornithine aminotransferase</fullName>
        <shortName evidence="5">ACOAT</shortName>
        <ecNumber evidence="5">2.6.1.11</ecNumber>
    </recommendedName>
</protein>
<organism evidence="6 7">
    <name type="scientific">Halobacillus salinarum</name>
    <dbReference type="NCBI Taxonomy" id="2932257"/>
    <lineage>
        <taxon>Bacteria</taxon>
        <taxon>Bacillati</taxon>
        <taxon>Bacillota</taxon>
        <taxon>Bacilli</taxon>
        <taxon>Bacillales</taxon>
        <taxon>Bacillaceae</taxon>
        <taxon>Halobacillus</taxon>
    </lineage>
</organism>
<dbReference type="InterPro" id="IPR049704">
    <property type="entry name" value="Aminotrans_3_PPA_site"/>
</dbReference>
<comment type="similarity">
    <text evidence="5">Belongs to the class-III pyridoxal-phosphate-dependent aminotransferase family. ArgD subfamily.</text>
</comment>
<dbReference type="GO" id="GO:0003992">
    <property type="term" value="F:N2-acetyl-L-ornithine:2-oxoglutarate 5-aminotransferase activity"/>
    <property type="evidence" value="ECO:0007669"/>
    <property type="project" value="UniProtKB-EC"/>
</dbReference>
<dbReference type="PANTHER" id="PTHR11986">
    <property type="entry name" value="AMINOTRANSFERASE CLASS III"/>
    <property type="match status" value="1"/>
</dbReference>
<proteinExistence type="inferred from homology"/>
<dbReference type="NCBIfam" id="TIGR00707">
    <property type="entry name" value="argD"/>
    <property type="match status" value="1"/>
</dbReference>
<dbReference type="SUPFAM" id="SSF53383">
    <property type="entry name" value="PLP-dependent transferases"/>
    <property type="match status" value="1"/>
</dbReference>
<feature type="binding site" evidence="5">
    <location>
        <begin position="94"/>
        <end position="95"/>
    </location>
    <ligand>
        <name>pyridoxal 5'-phosphate</name>
        <dbReference type="ChEBI" id="CHEBI:597326"/>
    </ligand>
</feature>
<comment type="subunit">
    <text evidence="5">Homodimer.</text>
</comment>
<evidence type="ECO:0000256" key="4">
    <source>
        <dbReference type="ARBA" id="ARBA00022898"/>
    </source>
</evidence>
<evidence type="ECO:0000256" key="1">
    <source>
        <dbReference type="ARBA" id="ARBA00022576"/>
    </source>
</evidence>
<evidence type="ECO:0000256" key="2">
    <source>
        <dbReference type="ARBA" id="ARBA00022605"/>
    </source>
</evidence>
<feature type="binding site" evidence="5">
    <location>
        <position position="264"/>
    </location>
    <ligand>
        <name>pyridoxal 5'-phosphate</name>
        <dbReference type="ChEBI" id="CHEBI:597326"/>
    </ligand>
</feature>
<dbReference type="EMBL" id="CP095073">
    <property type="protein sequence ID" value="UOQ45144.1"/>
    <property type="molecule type" value="Genomic_DNA"/>
</dbReference>
<dbReference type="RefSeq" id="WP_244711640.1">
    <property type="nucleotide sequence ID" value="NZ_CP095073.1"/>
</dbReference>
<dbReference type="PROSITE" id="PS00600">
    <property type="entry name" value="AA_TRANSFER_CLASS_3"/>
    <property type="match status" value="1"/>
</dbReference>
<evidence type="ECO:0000256" key="3">
    <source>
        <dbReference type="ARBA" id="ARBA00022679"/>
    </source>
</evidence>
<keyword evidence="3 5" id="KW-0808">Transferase</keyword>
<dbReference type="InterPro" id="IPR004636">
    <property type="entry name" value="AcOrn/SuccOrn_fam"/>
</dbReference>
<dbReference type="Gene3D" id="3.90.1150.10">
    <property type="entry name" value="Aspartate Aminotransferase, domain 1"/>
    <property type="match status" value="1"/>
</dbReference>
<gene>
    <name evidence="5" type="primary">argD</name>
    <name evidence="6" type="ORF">MUN89_04085</name>
</gene>
<evidence type="ECO:0000256" key="5">
    <source>
        <dbReference type="HAMAP-Rule" id="MF_01107"/>
    </source>
</evidence>
<dbReference type="EC" id="2.6.1.11" evidence="5"/>
<accession>A0ABY4EKZ6</accession>
<keyword evidence="2 5" id="KW-0028">Amino-acid biosynthesis</keyword>
<feature type="binding site" evidence="5">
    <location>
        <position position="121"/>
    </location>
    <ligand>
        <name>pyridoxal 5'-phosphate</name>
        <dbReference type="ChEBI" id="CHEBI:597326"/>
    </ligand>
</feature>
<evidence type="ECO:0000313" key="6">
    <source>
        <dbReference type="EMBL" id="UOQ45144.1"/>
    </source>
</evidence>
<dbReference type="PANTHER" id="PTHR11986:SF79">
    <property type="entry name" value="ACETYLORNITHINE AMINOTRANSFERASE, MITOCHONDRIAL"/>
    <property type="match status" value="1"/>
</dbReference>
<comment type="miscellaneous">
    <text evidence="5">May also have succinyldiaminopimelate aminotransferase activity, thus carrying out the corresponding step in lysine biosynthesis.</text>
</comment>
<evidence type="ECO:0000313" key="7">
    <source>
        <dbReference type="Proteomes" id="UP000831787"/>
    </source>
</evidence>
<dbReference type="InterPro" id="IPR015421">
    <property type="entry name" value="PyrdxlP-dep_Trfase_major"/>
</dbReference>
<dbReference type="InterPro" id="IPR015422">
    <property type="entry name" value="PyrdxlP-dep_Trfase_small"/>
</dbReference>
<feature type="binding site" evidence="5">
    <location>
        <position position="124"/>
    </location>
    <ligand>
        <name>N(2)-acetyl-L-ornithine</name>
        <dbReference type="ChEBI" id="CHEBI:57805"/>
    </ligand>
</feature>
<dbReference type="NCBIfam" id="NF002325">
    <property type="entry name" value="PRK01278.1"/>
    <property type="match status" value="1"/>
</dbReference>
<dbReference type="Gene3D" id="3.40.640.10">
    <property type="entry name" value="Type I PLP-dependent aspartate aminotransferase-like (Major domain)"/>
    <property type="match status" value="1"/>
</dbReference>
<name>A0ABY4EKZ6_9BACI</name>
<sequence>MNLFPTYKRFPINIVSGKGTVVTDENGKDYLDFVSGIAVCNLGHCPENVKQAVEDQMEKIWHVSNLYQLPEQEEAASWLTRFTELDHVFFCNSGAEANEAAIKLARKYTGKEKIYSFKQSFHGRTFATMSATGQEKIQQGYGTLLPTFEYLPYNDPEAVNNLTDENTAAIMVEVIQGEGGVIPGSSEFLQAVQKKCEQLNCLLIIDEVQTGIGRTGYPFAYQHHHLDPDIVTSAKGLGSGFPVGAMLGKSKLKASFSAGAHGTTFGGNPLATAAVTATLNTIFNDSFLKGVRDKGAAFKQTLETKLAPFDLVETIRGQGLMIGIVLKEAAMPLLQKLQELGLMTVLAGPNVIRLLPPLTVTESELNQASELLETAIKQYQDSLYSQTTGSKK</sequence>
<feature type="binding site" evidence="5">
    <location>
        <position position="263"/>
    </location>
    <ligand>
        <name>N(2)-acetyl-L-ornithine</name>
        <dbReference type="ChEBI" id="CHEBI:57805"/>
    </ligand>
</feature>
<keyword evidence="1 5" id="KW-0032">Aminotransferase</keyword>
<comment type="catalytic activity">
    <reaction evidence="5">
        <text>N(2)-acetyl-L-ornithine + 2-oxoglutarate = N-acetyl-L-glutamate 5-semialdehyde + L-glutamate</text>
        <dbReference type="Rhea" id="RHEA:18049"/>
        <dbReference type="ChEBI" id="CHEBI:16810"/>
        <dbReference type="ChEBI" id="CHEBI:29123"/>
        <dbReference type="ChEBI" id="CHEBI:29985"/>
        <dbReference type="ChEBI" id="CHEBI:57805"/>
        <dbReference type="EC" id="2.6.1.11"/>
    </reaction>
</comment>